<dbReference type="RefSeq" id="WP_009140524.1">
    <property type="nucleotide sequence ID" value="NZ_CABKQG010000001.1"/>
</dbReference>
<dbReference type="EMBL" id="QSRJ01000004">
    <property type="protein sequence ID" value="RGL10739.1"/>
    <property type="molecule type" value="Genomic_DNA"/>
</dbReference>
<organism evidence="2 3">
    <name type="scientific">Collinsella tanakaei</name>
    <dbReference type="NCBI Taxonomy" id="626935"/>
    <lineage>
        <taxon>Bacteria</taxon>
        <taxon>Bacillati</taxon>
        <taxon>Actinomycetota</taxon>
        <taxon>Coriobacteriia</taxon>
        <taxon>Coriobacteriales</taxon>
        <taxon>Coriobacteriaceae</taxon>
        <taxon>Collinsella</taxon>
    </lineage>
</organism>
<gene>
    <name evidence="2" type="ORF">DXC81_04540</name>
</gene>
<keyword evidence="1" id="KW-0472">Membrane</keyword>
<comment type="caution">
    <text evidence="2">The sequence shown here is derived from an EMBL/GenBank/DDBJ whole genome shotgun (WGS) entry which is preliminary data.</text>
</comment>
<name>A0A3E4QU39_9ACTN</name>
<evidence type="ECO:0000313" key="2">
    <source>
        <dbReference type="EMBL" id="RGL10739.1"/>
    </source>
</evidence>
<evidence type="ECO:0000313" key="3">
    <source>
        <dbReference type="Proteomes" id="UP000260943"/>
    </source>
</evidence>
<reference evidence="2 3" key="1">
    <citation type="submission" date="2018-08" db="EMBL/GenBank/DDBJ databases">
        <title>A genome reference for cultivated species of the human gut microbiota.</title>
        <authorList>
            <person name="Zou Y."/>
            <person name="Xue W."/>
            <person name="Luo G."/>
        </authorList>
    </citation>
    <scope>NUCLEOTIDE SEQUENCE [LARGE SCALE GENOMIC DNA]</scope>
    <source>
        <strain evidence="2 3">TF08-14</strain>
    </source>
</reference>
<sequence>MNATEHPYQTITAQRTVESASASTLPQTNSSRFAYILTASVLGLISLLALAITLLIYTAFSTYYFSTDVPRYLYEEDDHDAWGPQWDEDDFAFDDGYGFMSDTAMNS</sequence>
<keyword evidence="1" id="KW-1133">Transmembrane helix</keyword>
<accession>A0A3E4QU39</accession>
<keyword evidence="1" id="KW-0812">Transmembrane</keyword>
<dbReference type="GeneID" id="62758256"/>
<proteinExistence type="predicted"/>
<feature type="transmembrane region" description="Helical" evidence="1">
    <location>
        <begin position="33"/>
        <end position="57"/>
    </location>
</feature>
<protein>
    <submittedName>
        <fullName evidence="2">Uncharacterized protein</fullName>
    </submittedName>
</protein>
<dbReference type="Proteomes" id="UP000260943">
    <property type="component" value="Unassembled WGS sequence"/>
</dbReference>
<dbReference type="AlphaFoldDB" id="A0A3E4QU39"/>
<evidence type="ECO:0000256" key="1">
    <source>
        <dbReference type="SAM" id="Phobius"/>
    </source>
</evidence>